<organism evidence="2 3">
    <name type="scientific">Cylindrotheca closterium</name>
    <dbReference type="NCBI Taxonomy" id="2856"/>
    <lineage>
        <taxon>Eukaryota</taxon>
        <taxon>Sar</taxon>
        <taxon>Stramenopiles</taxon>
        <taxon>Ochrophyta</taxon>
        <taxon>Bacillariophyta</taxon>
        <taxon>Bacillariophyceae</taxon>
        <taxon>Bacillariophycidae</taxon>
        <taxon>Bacillariales</taxon>
        <taxon>Bacillariaceae</taxon>
        <taxon>Cylindrotheca</taxon>
    </lineage>
</organism>
<dbReference type="GO" id="GO:0004860">
    <property type="term" value="F:protein kinase inhibitor activity"/>
    <property type="evidence" value="ECO:0007669"/>
    <property type="project" value="TreeGrafter"/>
</dbReference>
<dbReference type="InterPro" id="IPR009548">
    <property type="entry name" value="Prkrip1"/>
</dbReference>
<feature type="region of interest" description="Disordered" evidence="1">
    <location>
        <begin position="82"/>
        <end position="271"/>
    </location>
</feature>
<dbReference type="AlphaFoldDB" id="A0AAD2CIG0"/>
<dbReference type="EMBL" id="CAKOGP040000324">
    <property type="protein sequence ID" value="CAJ1934005.1"/>
    <property type="molecule type" value="Genomic_DNA"/>
</dbReference>
<keyword evidence="3" id="KW-1185">Reference proteome</keyword>
<feature type="compositionally biased region" description="Basic and acidic residues" evidence="1">
    <location>
        <begin position="82"/>
        <end position="101"/>
    </location>
</feature>
<evidence type="ECO:0000256" key="1">
    <source>
        <dbReference type="SAM" id="MobiDB-lite"/>
    </source>
</evidence>
<dbReference type="Proteomes" id="UP001295423">
    <property type="component" value="Unassembled WGS sequence"/>
</dbReference>
<dbReference type="GO" id="GO:0019901">
    <property type="term" value="F:protein kinase binding"/>
    <property type="evidence" value="ECO:0007669"/>
    <property type="project" value="TreeGrafter"/>
</dbReference>
<feature type="compositionally biased region" description="Basic and acidic residues" evidence="1">
    <location>
        <begin position="169"/>
        <end position="198"/>
    </location>
</feature>
<protein>
    <submittedName>
        <fullName evidence="2">Uncharacterized protein</fullName>
    </submittedName>
</protein>
<dbReference type="PANTHER" id="PTHR13507">
    <property type="entry name" value="PRKR-INTERACTING PROTEIN 1"/>
    <property type="match status" value="1"/>
</dbReference>
<feature type="compositionally biased region" description="Basic residues" evidence="1">
    <location>
        <begin position="102"/>
        <end position="121"/>
    </location>
</feature>
<comment type="caution">
    <text evidence="2">The sequence shown here is derived from an EMBL/GenBank/DDBJ whole genome shotgun (WGS) entry which is preliminary data.</text>
</comment>
<sequence>MGRYSSVQSYADNNKAVRTIPYDQATGSAEPKKGKVVVEKVSNPYGSTAGAGSGEFHIYRHARAREMERWKNIDEQERAIKAEREFEQSIHQAKTEEERKTDKRRKKRQREKEARLRKKNLKAAGIYLGKAPPAQLASASASASSTSNPSAAADNDKEEFAYVPLAEQQKAEEAKAKEEEGANGDSKEAADEPKKDPVEEIPNDGSFLEMMKRRLAEEAASNKAPSDSNKADDEDDEDETSSEPPPRKKMLLETRIIDEDDEGPMLPPAFS</sequence>
<dbReference type="GO" id="GO:0005730">
    <property type="term" value="C:nucleolus"/>
    <property type="evidence" value="ECO:0007669"/>
    <property type="project" value="TreeGrafter"/>
</dbReference>
<proteinExistence type="predicted"/>
<accession>A0AAD2CIG0</accession>
<dbReference type="GO" id="GO:0003725">
    <property type="term" value="F:double-stranded RNA binding"/>
    <property type="evidence" value="ECO:0007669"/>
    <property type="project" value="InterPro"/>
</dbReference>
<reference evidence="2" key="1">
    <citation type="submission" date="2023-08" db="EMBL/GenBank/DDBJ databases">
        <authorList>
            <person name="Audoor S."/>
            <person name="Bilcke G."/>
        </authorList>
    </citation>
    <scope>NUCLEOTIDE SEQUENCE</scope>
</reference>
<dbReference type="PANTHER" id="PTHR13507:SF0">
    <property type="entry name" value="PRKR-INTERACTING PROTEIN 1"/>
    <property type="match status" value="1"/>
</dbReference>
<feature type="compositionally biased region" description="Acidic residues" evidence="1">
    <location>
        <begin position="232"/>
        <end position="241"/>
    </location>
</feature>
<feature type="region of interest" description="Disordered" evidence="1">
    <location>
        <begin position="1"/>
        <end position="33"/>
    </location>
</feature>
<evidence type="ECO:0000313" key="2">
    <source>
        <dbReference type="EMBL" id="CAJ1934005.1"/>
    </source>
</evidence>
<name>A0AAD2CIG0_9STRA</name>
<dbReference type="Pfam" id="PF06658">
    <property type="entry name" value="DUF1168"/>
    <property type="match status" value="1"/>
</dbReference>
<feature type="compositionally biased region" description="Polar residues" evidence="1">
    <location>
        <begin position="1"/>
        <end position="12"/>
    </location>
</feature>
<feature type="compositionally biased region" description="Low complexity" evidence="1">
    <location>
        <begin position="131"/>
        <end position="153"/>
    </location>
</feature>
<gene>
    <name evidence="2" type="ORF">CYCCA115_LOCUS3552</name>
</gene>
<evidence type="ECO:0000313" key="3">
    <source>
        <dbReference type="Proteomes" id="UP001295423"/>
    </source>
</evidence>